<dbReference type="AlphaFoldDB" id="A0AAX2ABE7"/>
<dbReference type="KEGG" id="amyt:AMYT_a0031"/>
<sequence length="482" mass="57712">MQLNKELKKYYQPNVEDFSELGYETCNIWLSKKVLRNELNNNGYNNIEIKEFESEKIDFNPIIIDTDDYEFSKEDGIFYIKRVSLLKNIITENAQLIISNPLTLLEFLFGKENVSFDNKVNKGKIFDKDMLIVKHSYIIKYEENEFILEIINYKSIELYMREDLKKLLYVDIKPNFHKFIFPDNKKEYIVNICQDLYEKYFNQVHAAIAYSEGKNKDFIQFTNDNTYGLCLEGYKLEFCWNECIEKLIEIDNKRYKVFGQINEEDIFYYYVDCKFIKNIFFNKLASIGILITKESKTSFVIDTKEIKRDSAWRETGINNSLVKKIGNSLFIKENNTSVENKLIYLPKNSEMEFLNKLNEMYDLNLEVTDFENDVKTFEKKILLNLKEGNDDEYGVSYIISNLITDKTLKRIIEITDKIYNYEQYHNISLDDYENDIFEFFQVQLKEIIDEPINTSSWYEIFEKVLKYFKIKFYNVEQKTLII</sequence>
<evidence type="ECO:0000313" key="1">
    <source>
        <dbReference type="EMBL" id="RXK12871.1"/>
    </source>
</evidence>
<name>A0AAX2ABE7_9BACT</name>
<dbReference type="EMBL" id="NXID01000076">
    <property type="protein sequence ID" value="RXK12871.1"/>
    <property type="molecule type" value="Genomic_DNA"/>
</dbReference>
<dbReference type="Proteomes" id="UP000290092">
    <property type="component" value="Unassembled WGS sequence"/>
</dbReference>
<proteinExistence type="predicted"/>
<comment type="caution">
    <text evidence="1">The sequence shown here is derived from an EMBL/GenBank/DDBJ whole genome shotgun (WGS) entry which is preliminary data.</text>
</comment>
<protein>
    <submittedName>
        <fullName evidence="1">Uncharacterized protein</fullName>
    </submittedName>
</protein>
<accession>A0AAX2ABE7</accession>
<keyword evidence="2" id="KW-1185">Reference proteome</keyword>
<gene>
    <name evidence="1" type="ORF">CP985_14230</name>
</gene>
<organism evidence="1 2">
    <name type="scientific">Malaciobacter mytili LMG 24559</name>
    <dbReference type="NCBI Taxonomy" id="1032238"/>
    <lineage>
        <taxon>Bacteria</taxon>
        <taxon>Pseudomonadati</taxon>
        <taxon>Campylobacterota</taxon>
        <taxon>Epsilonproteobacteria</taxon>
        <taxon>Campylobacterales</taxon>
        <taxon>Arcobacteraceae</taxon>
        <taxon>Malaciobacter</taxon>
    </lineage>
</organism>
<reference evidence="1 2" key="1">
    <citation type="submission" date="2017-09" db="EMBL/GenBank/DDBJ databases">
        <title>Genomics of the genus Arcobacter.</title>
        <authorList>
            <person name="Perez-Cataluna A."/>
            <person name="Figueras M.J."/>
            <person name="Salas-Masso N."/>
        </authorList>
    </citation>
    <scope>NUCLEOTIDE SEQUENCE [LARGE SCALE GENOMIC DNA]</scope>
    <source>
        <strain evidence="1 2">CECT 7386</strain>
    </source>
</reference>
<evidence type="ECO:0000313" key="2">
    <source>
        <dbReference type="Proteomes" id="UP000290092"/>
    </source>
</evidence>
<dbReference type="RefSeq" id="WP_114843240.1">
    <property type="nucleotide sequence ID" value="NZ_CP031220.1"/>
</dbReference>